<feature type="domain" description="Amidase" evidence="7">
    <location>
        <begin position="104"/>
        <end position="558"/>
    </location>
</feature>
<dbReference type="GO" id="GO:0004040">
    <property type="term" value="F:amidase activity"/>
    <property type="evidence" value="ECO:0007669"/>
    <property type="project" value="UniProtKB-EC"/>
</dbReference>
<dbReference type="Proteomes" id="UP000253472">
    <property type="component" value="Unassembled WGS sequence"/>
</dbReference>
<evidence type="ECO:0000256" key="4">
    <source>
        <dbReference type="ARBA" id="ARBA00022801"/>
    </source>
</evidence>
<dbReference type="PIRSF" id="PIRSF001221">
    <property type="entry name" value="Amidase_fungi"/>
    <property type="match status" value="1"/>
</dbReference>
<organism evidence="8 9">
    <name type="scientific">Candida viswanathii</name>
    <dbReference type="NCBI Taxonomy" id="5486"/>
    <lineage>
        <taxon>Eukaryota</taxon>
        <taxon>Fungi</taxon>
        <taxon>Dikarya</taxon>
        <taxon>Ascomycota</taxon>
        <taxon>Saccharomycotina</taxon>
        <taxon>Pichiomycetes</taxon>
        <taxon>Debaryomycetaceae</taxon>
        <taxon>Candida/Lodderomyces clade</taxon>
        <taxon>Candida</taxon>
    </lineage>
</organism>
<comment type="similarity">
    <text evidence="2">Belongs to the amidase family.</text>
</comment>
<proteinExistence type="inferred from homology"/>
<dbReference type="PANTHER" id="PTHR46072">
    <property type="entry name" value="AMIDASE-RELATED-RELATED"/>
    <property type="match status" value="1"/>
</dbReference>
<feature type="active site" description="Acyl-ester intermediate" evidence="5">
    <location>
        <position position="259"/>
    </location>
</feature>
<evidence type="ECO:0000256" key="2">
    <source>
        <dbReference type="ARBA" id="ARBA00009199"/>
    </source>
</evidence>
<comment type="caution">
    <text evidence="8">The sequence shown here is derived from an EMBL/GenBank/DDBJ whole genome shotgun (WGS) entry which is preliminary data.</text>
</comment>
<comment type="catalytic activity">
    <reaction evidence="1">
        <text>a monocarboxylic acid amide + H2O = a monocarboxylate + NH4(+)</text>
        <dbReference type="Rhea" id="RHEA:12020"/>
        <dbReference type="ChEBI" id="CHEBI:15377"/>
        <dbReference type="ChEBI" id="CHEBI:28938"/>
        <dbReference type="ChEBI" id="CHEBI:35757"/>
        <dbReference type="ChEBI" id="CHEBI:83628"/>
        <dbReference type="EC" id="3.5.1.4"/>
    </reaction>
</comment>
<dbReference type="PROSITE" id="PS00571">
    <property type="entry name" value="AMIDASES"/>
    <property type="match status" value="1"/>
</dbReference>
<feature type="binding site" evidence="6">
    <location>
        <position position="235"/>
    </location>
    <ligand>
        <name>substrate</name>
    </ligand>
</feature>
<evidence type="ECO:0000256" key="1">
    <source>
        <dbReference type="ARBA" id="ARBA00001311"/>
    </source>
</evidence>
<dbReference type="PANTHER" id="PTHR46072:SF4">
    <property type="entry name" value="AMIDASE C550.07-RELATED"/>
    <property type="match status" value="1"/>
</dbReference>
<gene>
    <name evidence="8" type="ORF">Cantr_01289</name>
</gene>
<dbReference type="InterPro" id="IPR036928">
    <property type="entry name" value="AS_sf"/>
</dbReference>
<evidence type="ECO:0000313" key="9">
    <source>
        <dbReference type="Proteomes" id="UP000253472"/>
    </source>
</evidence>
<dbReference type="STRING" id="5486.A0A367YL13"/>
<keyword evidence="4" id="KW-0378">Hydrolase</keyword>
<evidence type="ECO:0000313" key="8">
    <source>
        <dbReference type="EMBL" id="RCK65692.1"/>
    </source>
</evidence>
<dbReference type="InterPro" id="IPR020556">
    <property type="entry name" value="Amidase_CS"/>
</dbReference>
<sequence length="575" mass="64099">MPEAVTYESFLTKDPLDNYEDHEKYTKEWLPKVEKYRSDLEKAIPAELTIELPKPVDELIQDQFNAVEYLYSKKLLTPEEFAITDLPTTELAKKIALGKLTSVEVFKAYAHRAIICHQFTNCAEELFIEDGLKQAEARDKYFKEHGKTVGPLHGVPISLKEHLGFKDRVTHGSYVSQLDNVTDRHCVTTQILENLGAVFYIRTNQPQTLMHTDSNNNITGVTKNPFNLLLSSGGSSSGEGALIAFGGSALGVGTDIGGSIRIPAAFSGCLGLRPTANRISLAGCTSPVCGQESVMPVIGPLGRSVEDIELWMKSYINEGKPWDLDPTLVRMEWREVAAPKVEDLTIAVIRDDGLVRVSPPVRRALDAVVDKLKEAGVKIVEFAPPSTDVAYETINRMYNADGNIAQREYLAKSGEPLTKLTKWNLNFGSGAELLTVLENRHLNVTRDKLRAEYNRYLVSNKVDFILSPSYNNVAAHSENGFNWSYTTLFNILDLPTLVFQSGISQDPAIDKWTEEDLKYTYRSPLEQLENENYDPEKFKGAPVGLQLSGRRYFDEEVLAAGKAIVDLLGVDLYSH</sequence>
<dbReference type="EMBL" id="QLNQ01000020">
    <property type="protein sequence ID" value="RCK65692.1"/>
    <property type="molecule type" value="Genomic_DNA"/>
</dbReference>
<reference evidence="8 9" key="1">
    <citation type="submission" date="2018-06" db="EMBL/GenBank/DDBJ databases">
        <title>Whole genome sequencing of Candida tropicalis (genome annotated by CSBL at Korea University).</title>
        <authorList>
            <person name="Ahn J."/>
        </authorList>
    </citation>
    <scope>NUCLEOTIDE SEQUENCE [LARGE SCALE GENOMIC DNA]</scope>
    <source>
        <strain evidence="8 9">ATCC 20962</strain>
    </source>
</reference>
<evidence type="ECO:0000256" key="5">
    <source>
        <dbReference type="PIRSR" id="PIRSR001221-1"/>
    </source>
</evidence>
<feature type="active site" description="Charge relay system" evidence="5">
    <location>
        <position position="160"/>
    </location>
</feature>
<dbReference type="SUPFAM" id="SSF75304">
    <property type="entry name" value="Amidase signature (AS) enzymes"/>
    <property type="match status" value="1"/>
</dbReference>
<dbReference type="EC" id="3.5.1.4" evidence="3"/>
<evidence type="ECO:0000256" key="3">
    <source>
        <dbReference type="ARBA" id="ARBA00012922"/>
    </source>
</evidence>
<feature type="active site" description="Charge relay system" evidence="5">
    <location>
        <position position="235"/>
    </location>
</feature>
<evidence type="ECO:0000259" key="7">
    <source>
        <dbReference type="Pfam" id="PF01425"/>
    </source>
</evidence>
<dbReference type="Pfam" id="PF01425">
    <property type="entry name" value="Amidase"/>
    <property type="match status" value="1"/>
</dbReference>
<dbReference type="Gene3D" id="3.90.1300.10">
    <property type="entry name" value="Amidase signature (AS) domain"/>
    <property type="match status" value="1"/>
</dbReference>
<name>A0A367YL13_9ASCO</name>
<protein>
    <recommendedName>
        <fullName evidence="3">amidase</fullName>
        <ecNumber evidence="3">3.5.1.4</ecNumber>
    </recommendedName>
</protein>
<feature type="binding site" evidence="6">
    <location>
        <begin position="256"/>
        <end position="259"/>
    </location>
    <ligand>
        <name>substrate</name>
    </ligand>
</feature>
<accession>A0A367YL13</accession>
<feature type="binding site" evidence="6">
    <location>
        <position position="209"/>
    </location>
    <ligand>
        <name>substrate</name>
    </ligand>
</feature>
<dbReference type="InterPro" id="IPR023631">
    <property type="entry name" value="Amidase_dom"/>
</dbReference>
<dbReference type="OrthoDB" id="6428749at2759"/>
<dbReference type="AlphaFoldDB" id="A0A367YL13"/>
<evidence type="ECO:0000256" key="6">
    <source>
        <dbReference type="PIRSR" id="PIRSR001221-2"/>
    </source>
</evidence>
<keyword evidence="9" id="KW-1185">Reference proteome</keyword>